<feature type="transmembrane region" description="Helical" evidence="7">
    <location>
        <begin position="219"/>
        <end position="242"/>
    </location>
</feature>
<dbReference type="PROSITE" id="PS50928">
    <property type="entry name" value="ABC_TM1"/>
    <property type="match status" value="1"/>
</dbReference>
<reference evidence="9" key="1">
    <citation type="submission" date="2020-05" db="EMBL/GenBank/DDBJ databases">
        <authorList>
            <person name="Chiriac C."/>
            <person name="Salcher M."/>
            <person name="Ghai R."/>
            <person name="Kavagutti S V."/>
        </authorList>
    </citation>
    <scope>NUCLEOTIDE SEQUENCE</scope>
</reference>
<feature type="transmembrane region" description="Helical" evidence="7">
    <location>
        <begin position="119"/>
        <end position="144"/>
    </location>
</feature>
<evidence type="ECO:0000256" key="1">
    <source>
        <dbReference type="ARBA" id="ARBA00004651"/>
    </source>
</evidence>
<accession>A0A6J6PAJ0</accession>
<evidence type="ECO:0000256" key="2">
    <source>
        <dbReference type="ARBA" id="ARBA00022448"/>
    </source>
</evidence>
<dbReference type="AlphaFoldDB" id="A0A6J6PAJ0"/>
<name>A0A6J6PAJ0_9ZZZZ</name>
<evidence type="ECO:0000259" key="8">
    <source>
        <dbReference type="PROSITE" id="PS50928"/>
    </source>
</evidence>
<sequence length="360" mass="39361">MQQIKKSKNLTLAGNMSAKVSSSFAKFIYKRIAVGLLMMIGITFVAFAVTQVVPGDPAAVNLGQSAMSNPEIVARWRAEYGLDKPVPEQYMRYISKVLQGDLGISQHSRRPVSEDLAEYFPATIEIALVAIIFSIIIGFSLGILSAMTRDRLPDQLIRVLSLTGVSMPTFWTSLVVFYIFFFKLGWFPGTGRLDPGGDEPTHLTGLYTIDALVHGQFSIAWIALKHLALPAIVLATYTIGVLTRFTRASVLEILGNDYVRSARAKGLPEWLVIKRHVLRPALLSIITVAGVAFGGLLSGSVLVENVFSWPGLGQYAFKSAIALDLPGIMGVSIVVAGVFIIMNLIVDFLYRIIDPNLRSE</sequence>
<dbReference type="GO" id="GO:0071916">
    <property type="term" value="F:dipeptide transmembrane transporter activity"/>
    <property type="evidence" value="ECO:0007669"/>
    <property type="project" value="TreeGrafter"/>
</dbReference>
<comment type="subcellular location">
    <subcellularLocation>
        <location evidence="1">Cell membrane</location>
        <topology evidence="1">Multi-pass membrane protein</topology>
    </subcellularLocation>
</comment>
<keyword evidence="2" id="KW-0813">Transport</keyword>
<keyword evidence="6 7" id="KW-0472">Membrane</keyword>
<evidence type="ECO:0000256" key="7">
    <source>
        <dbReference type="SAM" id="Phobius"/>
    </source>
</evidence>
<dbReference type="Pfam" id="PF19300">
    <property type="entry name" value="BPD_transp_1_N"/>
    <property type="match status" value="1"/>
</dbReference>
<keyword evidence="3" id="KW-1003">Cell membrane</keyword>
<dbReference type="GO" id="GO:0005886">
    <property type="term" value="C:plasma membrane"/>
    <property type="evidence" value="ECO:0007669"/>
    <property type="project" value="UniProtKB-SubCell"/>
</dbReference>
<dbReference type="InterPro" id="IPR045621">
    <property type="entry name" value="BPD_transp_1_N"/>
</dbReference>
<organism evidence="9">
    <name type="scientific">freshwater metagenome</name>
    <dbReference type="NCBI Taxonomy" id="449393"/>
    <lineage>
        <taxon>unclassified sequences</taxon>
        <taxon>metagenomes</taxon>
        <taxon>ecological metagenomes</taxon>
    </lineage>
</organism>
<protein>
    <submittedName>
        <fullName evidence="9">Unannotated protein</fullName>
    </submittedName>
</protein>
<dbReference type="Pfam" id="PF00528">
    <property type="entry name" value="BPD_transp_1"/>
    <property type="match status" value="1"/>
</dbReference>
<dbReference type="InterPro" id="IPR000515">
    <property type="entry name" value="MetI-like"/>
</dbReference>
<dbReference type="Gene3D" id="1.10.3720.10">
    <property type="entry name" value="MetI-like"/>
    <property type="match status" value="1"/>
</dbReference>
<feature type="domain" description="ABC transmembrane type-1" evidence="8">
    <location>
        <begin position="120"/>
        <end position="350"/>
    </location>
</feature>
<keyword evidence="5 7" id="KW-1133">Transmembrane helix</keyword>
<gene>
    <name evidence="9" type="ORF">UFOPK2598_00351</name>
</gene>
<dbReference type="CDD" id="cd06261">
    <property type="entry name" value="TM_PBP2"/>
    <property type="match status" value="1"/>
</dbReference>
<dbReference type="EMBL" id="CAEZXV010000020">
    <property type="protein sequence ID" value="CAB4696531.1"/>
    <property type="molecule type" value="Genomic_DNA"/>
</dbReference>
<feature type="transmembrane region" description="Helical" evidence="7">
    <location>
        <begin position="327"/>
        <end position="350"/>
    </location>
</feature>
<evidence type="ECO:0000313" key="9">
    <source>
        <dbReference type="EMBL" id="CAB4696531.1"/>
    </source>
</evidence>
<keyword evidence="4 7" id="KW-0812">Transmembrane</keyword>
<feature type="transmembrane region" description="Helical" evidence="7">
    <location>
        <begin position="281"/>
        <end position="307"/>
    </location>
</feature>
<feature type="transmembrane region" description="Helical" evidence="7">
    <location>
        <begin position="156"/>
        <end position="181"/>
    </location>
</feature>
<dbReference type="InterPro" id="IPR035906">
    <property type="entry name" value="MetI-like_sf"/>
</dbReference>
<evidence type="ECO:0000256" key="5">
    <source>
        <dbReference type="ARBA" id="ARBA00022989"/>
    </source>
</evidence>
<evidence type="ECO:0000256" key="6">
    <source>
        <dbReference type="ARBA" id="ARBA00023136"/>
    </source>
</evidence>
<evidence type="ECO:0000256" key="3">
    <source>
        <dbReference type="ARBA" id="ARBA00022475"/>
    </source>
</evidence>
<proteinExistence type="predicted"/>
<dbReference type="PANTHER" id="PTHR43163:SF6">
    <property type="entry name" value="DIPEPTIDE TRANSPORT SYSTEM PERMEASE PROTEIN DPPB-RELATED"/>
    <property type="match status" value="1"/>
</dbReference>
<dbReference type="SUPFAM" id="SSF161098">
    <property type="entry name" value="MetI-like"/>
    <property type="match status" value="1"/>
</dbReference>
<evidence type="ECO:0000256" key="4">
    <source>
        <dbReference type="ARBA" id="ARBA00022692"/>
    </source>
</evidence>
<dbReference type="PANTHER" id="PTHR43163">
    <property type="entry name" value="DIPEPTIDE TRANSPORT SYSTEM PERMEASE PROTEIN DPPB-RELATED"/>
    <property type="match status" value="1"/>
</dbReference>
<feature type="transmembrane region" description="Helical" evidence="7">
    <location>
        <begin position="32"/>
        <end position="53"/>
    </location>
</feature>